<dbReference type="EMBL" id="PDJF01000001">
    <property type="protein sequence ID" value="PFG27509.1"/>
    <property type="molecule type" value="Genomic_DNA"/>
</dbReference>
<accession>A0A2A9DNM6</accession>
<gene>
    <name evidence="1" type="ORF">ATK06_0570</name>
</gene>
<comment type="caution">
    <text evidence="1">The sequence shown here is derived from an EMBL/GenBank/DDBJ whole genome shotgun (WGS) entry which is preliminary data.</text>
</comment>
<dbReference type="RefSeq" id="WP_098388804.1">
    <property type="nucleotide sequence ID" value="NZ_LDYE01000004.1"/>
</dbReference>
<dbReference type="Gene3D" id="3.40.50.1820">
    <property type="entry name" value="alpha/beta hydrolase"/>
    <property type="match status" value="1"/>
</dbReference>
<reference evidence="1 2" key="1">
    <citation type="submission" date="2017-10" db="EMBL/GenBank/DDBJ databases">
        <title>Sequencing the genomes of 1000 actinobacteria strains.</title>
        <authorList>
            <person name="Klenk H.-P."/>
        </authorList>
    </citation>
    <scope>NUCLEOTIDE SEQUENCE [LARGE SCALE GENOMIC DNA]</scope>
    <source>
        <strain evidence="1 2">DSM 20688</strain>
    </source>
</reference>
<evidence type="ECO:0000313" key="1">
    <source>
        <dbReference type="EMBL" id="PFG27509.1"/>
    </source>
</evidence>
<proteinExistence type="predicted"/>
<organism evidence="1 2">
    <name type="scientific">Corynebacterium renale</name>
    <dbReference type="NCBI Taxonomy" id="1724"/>
    <lineage>
        <taxon>Bacteria</taxon>
        <taxon>Bacillati</taxon>
        <taxon>Actinomycetota</taxon>
        <taxon>Actinomycetes</taxon>
        <taxon>Mycobacteriales</taxon>
        <taxon>Corynebacteriaceae</taxon>
        <taxon>Corynebacterium</taxon>
    </lineage>
</organism>
<evidence type="ECO:0000313" key="2">
    <source>
        <dbReference type="Proteomes" id="UP000221653"/>
    </source>
</evidence>
<dbReference type="InterPro" id="IPR029058">
    <property type="entry name" value="AB_hydrolase_fold"/>
</dbReference>
<dbReference type="Proteomes" id="UP000221653">
    <property type="component" value="Unassembled WGS sequence"/>
</dbReference>
<dbReference type="SUPFAM" id="SSF53474">
    <property type="entry name" value="alpha/beta-Hydrolases"/>
    <property type="match status" value="1"/>
</dbReference>
<name>A0A2A9DNM6_9CORY</name>
<dbReference type="STRING" id="1724.GCA_001044175_01447"/>
<keyword evidence="2" id="KW-1185">Reference proteome</keyword>
<sequence>MFINEGDGVYTHCGRSLKYRYKPSQTDRRNILVIFSGFRDKGTLDFSGNSLNCVRQDIVWIYDEFGENNANSYYLRHDGESWPEDIVESFIDNLCSEFNISRDMIIAAGFSKGGSAALYFSLKLGLGGTVVTVPQLFMGTYLKTSWPTAGKIVAGKRGQAVLDEMDSLLPDLIEENRGGGAPIYLITSKGDPQFKTEIEPNVEALSRLENFNLIAVNSDYVDSHIAVTSYAVPIVQGLLLLLLEGLNVKLGPHEILDWKEETSPAAASVYGTPETSIQVLKVNDGRLFVEADTIFRGIPVDGYGQMERRLHIGPKTIDLGTVLDSGVSLRNSRWGRVDYSGGLTATLKRQGVSLDDLPFGGHEAKVYLNHFKARKSALAPLTAKNSRWAGAITKDYSVLISADKKKTDVLKLRHADCEIIPNGKYNHVDVLSINPEGRLLVRGCLAPAGTTISEWGQALMSLVITQGGEVVATKRLGIAHRNRDLPASLAKAYYHDIGSKGVDLDDLDAGNYELSVTVVTADGIWSSGAIGKLHVAGAFGQSFGTKFKVEAYNS</sequence>
<dbReference type="OrthoDB" id="6546405at2"/>
<protein>
    <submittedName>
        <fullName evidence="1">Uncharacterized protein</fullName>
    </submittedName>
</protein>
<dbReference type="AlphaFoldDB" id="A0A2A9DNM6"/>